<organism evidence="8">
    <name type="scientific">Fagus sylvatica</name>
    <name type="common">Beechnut</name>
    <dbReference type="NCBI Taxonomy" id="28930"/>
    <lineage>
        <taxon>Eukaryota</taxon>
        <taxon>Viridiplantae</taxon>
        <taxon>Streptophyta</taxon>
        <taxon>Embryophyta</taxon>
        <taxon>Tracheophyta</taxon>
        <taxon>Spermatophyta</taxon>
        <taxon>Magnoliopsida</taxon>
        <taxon>eudicotyledons</taxon>
        <taxon>Gunneridae</taxon>
        <taxon>Pentapetalae</taxon>
        <taxon>rosids</taxon>
        <taxon>fabids</taxon>
        <taxon>Fagales</taxon>
        <taxon>Fagaceae</taxon>
        <taxon>Fagus</taxon>
    </lineage>
</organism>
<dbReference type="PANTHER" id="PTHR12264:SF21">
    <property type="entry name" value="TRANSCRIPTION INITIATION FACTOR TFIID SUBUNIT 12"/>
    <property type="match status" value="1"/>
</dbReference>
<dbReference type="GO" id="GO:0005669">
    <property type="term" value="C:transcription factor TFIID complex"/>
    <property type="evidence" value="ECO:0007669"/>
    <property type="project" value="InterPro"/>
</dbReference>
<evidence type="ECO:0000259" key="7">
    <source>
        <dbReference type="Pfam" id="PF03847"/>
    </source>
</evidence>
<dbReference type="PANTHER" id="PTHR12264">
    <property type="entry name" value="TRANSCRIPTION INITIATION FACTOR TFIID SUBUNIT 12"/>
    <property type="match status" value="1"/>
</dbReference>
<sequence length="677" mass="72705">MEQQIPTPATTSASTTASTAATTTITTTTSQPSDPSPPLPQPQQQPQPQPPPPPTPQPPQPTQQPSSTHTPSPIPTSPNPNPNPTPSPTPTPTPTPNQNQNFKPSLPTPSQPQPQTPPPRPPTSFSRPPTPPPPQQQQQQQQQQPHFPHFSAIPSSSSLAGSPSIPTQRGGIAIGVPAHHPATTTSPQPAPFSSSFTQHFSGLPRTAVNARPTMQGMQGMGVLGSLGSSPQMRPGGIPVHHPQRPVQSPLRPPAPPTNQPSTSQNLQGHGLLRLSSVGSPGSPSPNTSQNMQSVNQPWLASGSQGKPPLPSPANRHQVNSQMQQRAHLPQQQHHPVPTVSQQQHMSSLQQQHPSPSNQLQEHYGQQFPPSRVPQALPHQQQITRVQGSGNQKPSSLAMVQPNTVQAGAQNRTTIAETEESCNRILSKRSIHELVSQVDSLEKLDPEVEEILVDIAEDFVDSITTFGCSLAKHRKSTTLEAKDILLHLERNWNMTLPGFGGDEIKSYRKPITNDIHKERLAAIKKSATETATKISSGQAGGNAKGQTLQREGNVTVGWNQDFMPSLVDIRIYESSLCWSPGPPMTKDERGGQKPVKTDPPDKTARPVRPAARPQTSTPQHLPSRNAVTPSTPQHRNTLHAAAPPHLHAAAPPHLHAAAPPHLRHSQISLAAANVQIWS</sequence>
<gene>
    <name evidence="8" type="ORF">FSB_LOCUS597</name>
</gene>
<comment type="subcellular location">
    <subcellularLocation>
        <location evidence="1">Nucleus</location>
    </subcellularLocation>
</comment>
<dbReference type="InterPro" id="IPR009072">
    <property type="entry name" value="Histone-fold"/>
</dbReference>
<evidence type="ECO:0000313" key="8">
    <source>
        <dbReference type="EMBL" id="SPC72715.1"/>
    </source>
</evidence>
<reference evidence="8" key="1">
    <citation type="submission" date="2018-02" db="EMBL/GenBank/DDBJ databases">
        <authorList>
            <person name="Cohen D.B."/>
            <person name="Kent A.D."/>
        </authorList>
    </citation>
    <scope>NUCLEOTIDE SEQUENCE</scope>
</reference>
<dbReference type="Gene3D" id="1.10.20.10">
    <property type="entry name" value="Histone, subunit A"/>
    <property type="match status" value="1"/>
</dbReference>
<dbReference type="Pfam" id="PF03847">
    <property type="entry name" value="TFIID_20kDa"/>
    <property type="match status" value="1"/>
</dbReference>
<dbReference type="GO" id="GO:0000124">
    <property type="term" value="C:SAGA complex"/>
    <property type="evidence" value="ECO:0007669"/>
    <property type="project" value="InterPro"/>
</dbReference>
<evidence type="ECO:0000256" key="6">
    <source>
        <dbReference type="SAM" id="MobiDB-lite"/>
    </source>
</evidence>
<feature type="compositionally biased region" description="Pro residues" evidence="6">
    <location>
        <begin position="106"/>
        <end position="135"/>
    </location>
</feature>
<dbReference type="GO" id="GO:0051123">
    <property type="term" value="P:RNA polymerase II preinitiation complex assembly"/>
    <property type="evidence" value="ECO:0007669"/>
    <property type="project" value="TreeGrafter"/>
</dbReference>
<protein>
    <recommendedName>
        <fullName evidence="7">Transcription initiation factor TFIID subunit 12 domain-containing protein</fullName>
    </recommendedName>
</protein>
<dbReference type="InterPro" id="IPR003228">
    <property type="entry name" value="TFIID_TAF12_dom"/>
</dbReference>
<feature type="compositionally biased region" description="Low complexity" evidence="6">
    <location>
        <begin position="340"/>
        <end position="360"/>
    </location>
</feature>
<feature type="region of interest" description="Disordered" evidence="6">
    <location>
        <begin position="216"/>
        <end position="396"/>
    </location>
</feature>
<feature type="compositionally biased region" description="Pro residues" evidence="6">
    <location>
        <begin position="72"/>
        <end position="95"/>
    </location>
</feature>
<proteinExistence type="inferred from homology"/>
<feature type="compositionally biased region" description="Low complexity" evidence="6">
    <location>
        <begin position="136"/>
        <end position="166"/>
    </location>
</feature>
<feature type="compositionally biased region" description="Basic and acidic residues" evidence="6">
    <location>
        <begin position="584"/>
        <end position="603"/>
    </location>
</feature>
<evidence type="ECO:0000256" key="5">
    <source>
        <dbReference type="ARBA" id="ARBA00023242"/>
    </source>
</evidence>
<feature type="compositionally biased region" description="Polar residues" evidence="6">
    <location>
        <begin position="182"/>
        <end position="199"/>
    </location>
</feature>
<keyword evidence="5" id="KW-0539">Nucleus</keyword>
<dbReference type="GO" id="GO:0046982">
    <property type="term" value="F:protein heterodimerization activity"/>
    <property type="evidence" value="ECO:0007669"/>
    <property type="project" value="InterPro"/>
</dbReference>
<feature type="region of interest" description="Disordered" evidence="6">
    <location>
        <begin position="1"/>
        <end position="199"/>
    </location>
</feature>
<feature type="domain" description="Transcription initiation factor TFIID subunit 12" evidence="7">
    <location>
        <begin position="426"/>
        <end position="493"/>
    </location>
</feature>
<evidence type="ECO:0000256" key="1">
    <source>
        <dbReference type="ARBA" id="ARBA00004123"/>
    </source>
</evidence>
<dbReference type="EMBL" id="OIVN01000021">
    <property type="protein sequence ID" value="SPC72715.1"/>
    <property type="molecule type" value="Genomic_DNA"/>
</dbReference>
<feature type="compositionally biased region" description="Pro residues" evidence="6">
    <location>
        <begin position="34"/>
        <end position="62"/>
    </location>
</feature>
<dbReference type="GO" id="GO:0003677">
    <property type="term" value="F:DNA binding"/>
    <property type="evidence" value="ECO:0007669"/>
    <property type="project" value="TreeGrafter"/>
</dbReference>
<dbReference type="SUPFAM" id="SSF47113">
    <property type="entry name" value="Histone-fold"/>
    <property type="match status" value="1"/>
</dbReference>
<feature type="compositionally biased region" description="Polar residues" evidence="6">
    <location>
        <begin position="377"/>
        <end position="394"/>
    </location>
</feature>
<evidence type="ECO:0000256" key="2">
    <source>
        <dbReference type="ARBA" id="ARBA00007530"/>
    </source>
</evidence>
<keyword evidence="4" id="KW-0804">Transcription</keyword>
<name>A0A2N9ED95_FAGSY</name>
<feature type="compositionally biased region" description="Low complexity" evidence="6">
    <location>
        <begin position="1"/>
        <end position="33"/>
    </location>
</feature>
<feature type="compositionally biased region" description="Polar residues" evidence="6">
    <location>
        <begin position="314"/>
        <end position="333"/>
    </location>
</feature>
<feature type="region of interest" description="Disordered" evidence="6">
    <location>
        <begin position="579"/>
        <end position="636"/>
    </location>
</feature>
<dbReference type="InterPro" id="IPR037794">
    <property type="entry name" value="TAF12"/>
</dbReference>
<feature type="compositionally biased region" description="Low complexity" evidence="6">
    <location>
        <begin position="270"/>
        <end position="285"/>
    </location>
</feature>
<feature type="compositionally biased region" description="Polar residues" evidence="6">
    <location>
        <begin position="612"/>
        <end position="634"/>
    </location>
</feature>
<keyword evidence="3" id="KW-0805">Transcription regulation</keyword>
<comment type="similarity">
    <text evidence="2">Belongs to the TAF12 family.</text>
</comment>
<dbReference type="FunFam" id="1.10.20.10:FF:000011">
    <property type="entry name" value="Transcription initiation factor TFIID subunit 12"/>
    <property type="match status" value="1"/>
</dbReference>
<dbReference type="CDD" id="cd07981">
    <property type="entry name" value="HFD_TAF12"/>
    <property type="match status" value="1"/>
</dbReference>
<feature type="compositionally biased region" description="Polar residues" evidence="6">
    <location>
        <begin position="286"/>
        <end position="304"/>
    </location>
</feature>
<dbReference type="GO" id="GO:0017025">
    <property type="term" value="F:TBP-class protein binding"/>
    <property type="evidence" value="ECO:0007669"/>
    <property type="project" value="TreeGrafter"/>
</dbReference>
<accession>A0A2N9ED95</accession>
<dbReference type="AlphaFoldDB" id="A0A2N9ED95"/>
<evidence type="ECO:0000256" key="4">
    <source>
        <dbReference type="ARBA" id="ARBA00023163"/>
    </source>
</evidence>
<evidence type="ECO:0000256" key="3">
    <source>
        <dbReference type="ARBA" id="ARBA00023015"/>
    </source>
</evidence>